<dbReference type="Gene3D" id="2.20.110.10">
    <property type="entry name" value="Histone H3 K4-specific methyltransferase SET7/9 N-terminal domain"/>
    <property type="match status" value="7"/>
</dbReference>
<organism evidence="1">
    <name type="scientific">marine metagenome</name>
    <dbReference type="NCBI Taxonomy" id="408172"/>
    <lineage>
        <taxon>unclassified sequences</taxon>
        <taxon>metagenomes</taxon>
        <taxon>ecological metagenomes</taxon>
    </lineage>
</organism>
<name>A0A382ASJ9_9ZZZZ</name>
<accession>A0A382ASJ9</accession>
<dbReference type="InterPro" id="IPR011652">
    <property type="entry name" value="MORN_2"/>
</dbReference>
<dbReference type="Pfam" id="PF07661">
    <property type="entry name" value="MORN_2"/>
    <property type="match status" value="9"/>
</dbReference>
<evidence type="ECO:0000313" key="1">
    <source>
        <dbReference type="EMBL" id="SVB04520.1"/>
    </source>
</evidence>
<sequence>LQATYLNGKLNGKYISWYDGGIIKEKDGDYLDNKKHNKWTYWSENGQKTEEINYDSSGVQDGGHIKWFDEKNEQHKKFHVNYKNGEKDGSWHYWYTNGIDSVQSHYEDGKKNGHWVWWRKNGLKDKEGDYKNEEKHGIWTVWNDSSGTAYHELHKETFVDGKINGQVTKWYKEGTLDRQGIMRGNEKEGEWTYWERDGKRWLKFNYGDGLERVKLGEIEERDGITFKIGKYEPYSGIVEETGGKRGYKLLGRFLDGERDGKWVQWYDNGQVEVQGEYYRGKKHGEWSLWYNNGKSKEQGTFSFGKIDSLYKYWYDNGHLKEEQRYKKNLPHGRWTKWYKEDPTLKYVENGNWQYKDGMYKDENNELWSWWWYLNDNKEAEGYYIDGLKEGAWVYWFQNGVKNSEGTFSEDQRSGLWLFYNEDGSVYKELTYDNGVLNGRETRWLISASDTLGKEYEKFWKEGELNGPSTTWANGFRSKMVTYKGETPKGDEIANGPWVIWYPESDQIKEQGFHKNNIRDGLTTFYYENGNKQKEGNLSANLDKKISKPEGVWTYWNVDGQVDFTFDYGKDLEHVKNNQLSRIGEDELLYKQDDNTTPFTGVIADENKEEEYIFLGRALNGKQDGPWIRWYKNKKISEVVLIDIPKPQPRGTWSGGKKEIGAWKNGKKHGLWTTYYANQQIKDIGTYENGIYNGKWTFYYENGNKEKEGTLLDGNAHDKWIFYNEKGEKTQEGLFGEGVKHGKWIAYFEDGKLTE</sequence>
<gene>
    <name evidence="1" type="ORF">METZ01_LOCUS157374</name>
</gene>
<dbReference type="PANTHER" id="PTHR33706">
    <property type="entry name" value="MORN VARIANT REPEAT PROTEIN"/>
    <property type="match status" value="1"/>
</dbReference>
<dbReference type="PANTHER" id="PTHR33706:SF1">
    <property type="entry name" value="TPR REPEAT PROTEIN"/>
    <property type="match status" value="1"/>
</dbReference>
<dbReference type="AlphaFoldDB" id="A0A382ASJ9"/>
<proteinExistence type="predicted"/>
<evidence type="ECO:0008006" key="2">
    <source>
        <dbReference type="Google" id="ProtNLM"/>
    </source>
</evidence>
<dbReference type="EMBL" id="UINC01026666">
    <property type="protein sequence ID" value="SVB04520.1"/>
    <property type="molecule type" value="Genomic_DNA"/>
</dbReference>
<dbReference type="Gene3D" id="3.90.930.1">
    <property type="match status" value="1"/>
</dbReference>
<feature type="non-terminal residue" evidence="1">
    <location>
        <position position="1"/>
    </location>
</feature>
<reference evidence="1" key="1">
    <citation type="submission" date="2018-05" db="EMBL/GenBank/DDBJ databases">
        <authorList>
            <person name="Lanie J.A."/>
            <person name="Ng W.-L."/>
            <person name="Kazmierczak K.M."/>
            <person name="Andrzejewski T.M."/>
            <person name="Davidsen T.M."/>
            <person name="Wayne K.J."/>
            <person name="Tettelin H."/>
            <person name="Glass J.I."/>
            <person name="Rusch D."/>
            <person name="Podicherti R."/>
            <person name="Tsui H.-C.T."/>
            <person name="Winkler M.E."/>
        </authorList>
    </citation>
    <scope>NUCLEOTIDE SEQUENCE</scope>
</reference>
<dbReference type="SUPFAM" id="SSF82185">
    <property type="entry name" value="Histone H3 K4-specific methyltransferase SET7/9 N-terminal domain"/>
    <property type="match status" value="6"/>
</dbReference>
<feature type="non-terminal residue" evidence="1">
    <location>
        <position position="754"/>
    </location>
</feature>
<protein>
    <recommendedName>
        <fullName evidence="2">Toxin-antitoxin system YwqK family antitoxin</fullName>
    </recommendedName>
</protein>